<dbReference type="InterPro" id="IPR002347">
    <property type="entry name" value="SDR_fam"/>
</dbReference>
<dbReference type="Gene3D" id="3.40.50.720">
    <property type="entry name" value="NAD(P)-binding Rossmann-like Domain"/>
    <property type="match status" value="1"/>
</dbReference>
<keyword evidence="2 5" id="KW-0560">Oxidoreductase</keyword>
<dbReference type="SUPFAM" id="SSF51735">
    <property type="entry name" value="NAD(P)-binding Rossmann-fold domains"/>
    <property type="match status" value="1"/>
</dbReference>
<evidence type="ECO:0000256" key="3">
    <source>
        <dbReference type="RuleBase" id="RU000363"/>
    </source>
</evidence>
<dbReference type="EMBL" id="PVNL01000133">
    <property type="protein sequence ID" value="PRP96943.1"/>
    <property type="molecule type" value="Genomic_DNA"/>
</dbReference>
<evidence type="ECO:0000313" key="5">
    <source>
        <dbReference type="EMBL" id="PRP96943.1"/>
    </source>
</evidence>
<evidence type="ECO:0000256" key="2">
    <source>
        <dbReference type="ARBA" id="ARBA00023002"/>
    </source>
</evidence>
<dbReference type="GO" id="GO:0016020">
    <property type="term" value="C:membrane"/>
    <property type="evidence" value="ECO:0007669"/>
    <property type="project" value="TreeGrafter"/>
</dbReference>
<dbReference type="InterPro" id="IPR036291">
    <property type="entry name" value="NAD(P)-bd_dom_sf"/>
</dbReference>
<dbReference type="AlphaFoldDB" id="A0A2S9XVS0"/>
<dbReference type="Pfam" id="PF00106">
    <property type="entry name" value="adh_short"/>
    <property type="match status" value="1"/>
</dbReference>
<dbReference type="Proteomes" id="UP000238823">
    <property type="component" value="Unassembled WGS sequence"/>
</dbReference>
<dbReference type="EC" id="1.1.1.395" evidence="5"/>
<dbReference type="PRINTS" id="PR00080">
    <property type="entry name" value="SDRFAMILY"/>
</dbReference>
<comment type="caution">
    <text evidence="5">The sequence shown here is derived from an EMBL/GenBank/DDBJ whole genome shotgun (WGS) entry which is preliminary data.</text>
</comment>
<comment type="similarity">
    <text evidence="1 3">Belongs to the short-chain dehydrogenases/reductases (SDR) family.</text>
</comment>
<dbReference type="PRINTS" id="PR00081">
    <property type="entry name" value="GDHRDH"/>
</dbReference>
<dbReference type="GO" id="GO:0033792">
    <property type="term" value="F:3alpha-hydroxy bile acid-CoA-ester 3-dehydrogenase activity"/>
    <property type="evidence" value="ECO:0007669"/>
    <property type="project" value="UniProtKB-EC"/>
</dbReference>
<sequence length="267" mass="28827">MFVATRDRPSVLISGAARGIGLACAERFADAGYFVGLYDLDAKLLAGAVEQISHRWGGDRCCHAALDVRDHDAVLAAVAHFAEHTGGRMNVLLNNAGVMSVGRFETVSAAEHQRTIAVNLQGVIELTHASFELLRRTEGARVINMSSIAAIHGVPEMASYSATKHAVRGFTEALELEWAGDDIRVCDVMPAFVDTNLLSSTTKLSAEDLLGVRLSPADVAQVVWQAATSKRRRTHWPVGPQATLAYRVDKLAPAALVRSALKWMTKL</sequence>
<organism evidence="5 6">
    <name type="scientific">Enhygromyxa salina</name>
    <dbReference type="NCBI Taxonomy" id="215803"/>
    <lineage>
        <taxon>Bacteria</taxon>
        <taxon>Pseudomonadati</taxon>
        <taxon>Myxococcota</taxon>
        <taxon>Polyangia</taxon>
        <taxon>Nannocystales</taxon>
        <taxon>Nannocystaceae</taxon>
        <taxon>Enhygromyxa</taxon>
    </lineage>
</organism>
<dbReference type="SMART" id="SM00822">
    <property type="entry name" value="PKS_KR"/>
    <property type="match status" value="1"/>
</dbReference>
<dbReference type="InterPro" id="IPR057326">
    <property type="entry name" value="KR_dom"/>
</dbReference>
<evidence type="ECO:0000313" key="6">
    <source>
        <dbReference type="Proteomes" id="UP000238823"/>
    </source>
</evidence>
<feature type="domain" description="Ketoreductase" evidence="4">
    <location>
        <begin position="9"/>
        <end position="186"/>
    </location>
</feature>
<accession>A0A2S9XVS0</accession>
<evidence type="ECO:0000256" key="1">
    <source>
        <dbReference type="ARBA" id="ARBA00006484"/>
    </source>
</evidence>
<dbReference type="PANTHER" id="PTHR44196:SF1">
    <property type="entry name" value="DEHYDROGENASE_REDUCTASE SDR FAMILY MEMBER 7B"/>
    <property type="match status" value="1"/>
</dbReference>
<protein>
    <submittedName>
        <fullName evidence="5">Bile acid 7-dehydroxylase 2</fullName>
        <ecNumber evidence="5">1.1.1.395</ecNumber>
    </submittedName>
</protein>
<proteinExistence type="inferred from homology"/>
<gene>
    <name evidence="5" type="primary">baiA2</name>
    <name evidence="5" type="ORF">ENSA7_67740</name>
</gene>
<dbReference type="NCBIfam" id="NF006123">
    <property type="entry name" value="PRK08267.1"/>
    <property type="match status" value="1"/>
</dbReference>
<name>A0A2S9XVS0_9BACT</name>
<reference evidence="5 6" key="1">
    <citation type="submission" date="2018-03" db="EMBL/GenBank/DDBJ databases">
        <title>Draft Genome Sequences of the Obligatory Marine Myxobacteria Enhygromyxa salina SWB007.</title>
        <authorList>
            <person name="Poehlein A."/>
            <person name="Moghaddam J.A."/>
            <person name="Harms H."/>
            <person name="Alanjari M."/>
            <person name="Koenig G.M."/>
            <person name="Daniel R."/>
            <person name="Schaeberle T.F."/>
        </authorList>
    </citation>
    <scope>NUCLEOTIDE SEQUENCE [LARGE SCALE GENOMIC DNA]</scope>
    <source>
        <strain evidence="5 6">SWB007</strain>
    </source>
</reference>
<dbReference type="PANTHER" id="PTHR44196">
    <property type="entry name" value="DEHYDROGENASE/REDUCTASE SDR FAMILY MEMBER 7B"/>
    <property type="match status" value="1"/>
</dbReference>
<evidence type="ECO:0000259" key="4">
    <source>
        <dbReference type="SMART" id="SM00822"/>
    </source>
</evidence>